<gene>
    <name evidence="2" type="ORF">BGZ96_008766</name>
</gene>
<feature type="compositionally biased region" description="Polar residues" evidence="1">
    <location>
        <begin position="42"/>
        <end position="51"/>
    </location>
</feature>
<feature type="region of interest" description="Disordered" evidence="1">
    <location>
        <begin position="594"/>
        <end position="661"/>
    </location>
</feature>
<evidence type="ECO:0000313" key="3">
    <source>
        <dbReference type="Proteomes" id="UP001194696"/>
    </source>
</evidence>
<feature type="compositionally biased region" description="Low complexity" evidence="1">
    <location>
        <begin position="63"/>
        <end position="76"/>
    </location>
</feature>
<sequence length="854" mass="93492">MTGTRNRRNGPRATAENAPSTRSLRLTRSTATTTTTTTTTSNNNGQESSAPSRRRGTRHGMQNNNNNSTSATNNSRNRVRKMDKSVTSPSAVVPDSDSEVEMPRREIFESVLIINKNDNQNSNNRFINKSRFATPAKGHEEVMGVPDLQDPLENLNSTSTTTRAGVAAVFDLSTSSLEPQGHDQEQDQDDFLALSSPFRIAREEAVQDMGQEQERQEEEDDDDVDDMISRLSLSPPPLPTMFELLGDDYIGGGRKSESGFTPWLMHFDSDLSAETSPVVNLRSVPDLKVSDLDMSHLQSSTVASSPTTTTTTLRQRASSLADTHLFNMMQPLEDSSELDMDLEQGKEDDDPFGFFKVERQLSRMRSSRPRLLPINERVSRGEDVRSSSPLRNLRASNSDISCSSSGSGNEGLGKVAIERAAARRRGGTGQSNIDKGKTAVRGRGLGSDEQVDTMTINDTLSLVTEPTAAEATEAADIEKAVRLSLNDLAGLEKTGESSSSSSVSVSMSSRPRPRPTNIDAGGSMFSVEDISLPEGKEVVIGALRTSRRVSWLYGRSYSAAERVAEEIPSVRTATTTTTTTLQDDILEQDDLFCSPPSTPPRKPMSHRSTSKHFRYSIGPDSMSPIVLETTPTKKPEAGMPSTYGSPDSGRTDQRKTKPNKFMRTELLEAMLPRPRKARTTTIANWGVHSKKGGDNVFEIESDTDVDESGPDEESEEDEEEEEEVLVRRRHNRPATVSTGTSKGVKATSTTATAGKKSAVASTKATKATTARPNQKRQAPASTITAPPASKRQRPQKPSVPIVSSGAKSKKAVSVAVEKEDDKSHWTKQQRIAHEERMRYFAQVDDFELEVETIR</sequence>
<feature type="compositionally biased region" description="Low complexity" evidence="1">
    <location>
        <begin position="497"/>
        <end position="509"/>
    </location>
</feature>
<feature type="compositionally biased region" description="Basic residues" evidence="1">
    <location>
        <begin position="1"/>
        <end position="10"/>
    </location>
</feature>
<reference evidence="2 3" key="1">
    <citation type="journal article" date="2020" name="Fungal Divers.">
        <title>Resolving the Mortierellaceae phylogeny through synthesis of multi-gene phylogenetics and phylogenomics.</title>
        <authorList>
            <person name="Vandepol N."/>
            <person name="Liber J."/>
            <person name="Desiro A."/>
            <person name="Na H."/>
            <person name="Kennedy M."/>
            <person name="Barry K."/>
            <person name="Grigoriev I.V."/>
            <person name="Miller A.N."/>
            <person name="O'Donnell K."/>
            <person name="Stajich J.E."/>
            <person name="Bonito G."/>
        </authorList>
    </citation>
    <scope>NUCLEOTIDE SEQUENCE [LARGE SCALE GENOMIC DNA]</scope>
    <source>
        <strain evidence="2 3">AD045</strain>
    </source>
</reference>
<feature type="compositionally biased region" description="Low complexity" evidence="1">
    <location>
        <begin position="20"/>
        <end position="41"/>
    </location>
</feature>
<dbReference type="Proteomes" id="UP001194696">
    <property type="component" value="Unassembled WGS sequence"/>
</dbReference>
<feature type="region of interest" description="Disordered" evidence="1">
    <location>
        <begin position="492"/>
        <end position="523"/>
    </location>
</feature>
<feature type="compositionally biased region" description="Low complexity" evidence="1">
    <location>
        <begin position="778"/>
        <end position="789"/>
    </location>
</feature>
<feature type="compositionally biased region" description="Acidic residues" evidence="1">
    <location>
        <begin position="697"/>
        <end position="723"/>
    </location>
</feature>
<comment type="caution">
    <text evidence="2">The sequence shown here is derived from an EMBL/GenBank/DDBJ whole genome shotgun (WGS) entry which is preliminary data.</text>
</comment>
<keyword evidence="3" id="KW-1185">Reference proteome</keyword>
<feature type="region of interest" description="Disordered" evidence="1">
    <location>
        <begin position="379"/>
        <end position="445"/>
    </location>
</feature>
<feature type="compositionally biased region" description="Low complexity" evidence="1">
    <location>
        <begin position="802"/>
        <end position="815"/>
    </location>
</feature>
<feature type="compositionally biased region" description="Low complexity" evidence="1">
    <location>
        <begin position="396"/>
        <end position="407"/>
    </location>
</feature>
<accession>A0ABQ7JXP0</accession>
<organism evidence="2 3">
    <name type="scientific">Linnemannia gamsii</name>
    <dbReference type="NCBI Taxonomy" id="64522"/>
    <lineage>
        <taxon>Eukaryota</taxon>
        <taxon>Fungi</taxon>
        <taxon>Fungi incertae sedis</taxon>
        <taxon>Mucoromycota</taxon>
        <taxon>Mortierellomycotina</taxon>
        <taxon>Mortierellomycetes</taxon>
        <taxon>Mortierellales</taxon>
        <taxon>Mortierellaceae</taxon>
        <taxon>Linnemannia</taxon>
    </lineage>
</organism>
<name>A0ABQ7JXP0_9FUNG</name>
<feature type="region of interest" description="Disordered" evidence="1">
    <location>
        <begin position="206"/>
        <end position="227"/>
    </location>
</feature>
<feature type="compositionally biased region" description="Basic residues" evidence="1">
    <location>
        <begin position="603"/>
        <end position="614"/>
    </location>
</feature>
<dbReference type="EMBL" id="JAAAIM010000500">
    <property type="protein sequence ID" value="KAG0287333.1"/>
    <property type="molecule type" value="Genomic_DNA"/>
</dbReference>
<proteinExistence type="predicted"/>
<feature type="compositionally biased region" description="Low complexity" evidence="1">
    <location>
        <begin position="737"/>
        <end position="770"/>
    </location>
</feature>
<evidence type="ECO:0000313" key="2">
    <source>
        <dbReference type="EMBL" id="KAG0287333.1"/>
    </source>
</evidence>
<feature type="compositionally biased region" description="Acidic residues" evidence="1">
    <location>
        <begin position="215"/>
        <end position="226"/>
    </location>
</feature>
<evidence type="ECO:0000256" key="1">
    <source>
        <dbReference type="SAM" id="MobiDB-lite"/>
    </source>
</evidence>
<feature type="region of interest" description="Disordered" evidence="1">
    <location>
        <begin position="686"/>
        <end position="829"/>
    </location>
</feature>
<feature type="region of interest" description="Disordered" evidence="1">
    <location>
        <begin position="1"/>
        <end position="100"/>
    </location>
</feature>
<protein>
    <submittedName>
        <fullName evidence="2">Uncharacterized protein</fullName>
    </submittedName>
</protein>